<dbReference type="KEGG" id="cac:CA_C1662"/>
<reference evidence="1 2" key="1">
    <citation type="journal article" date="2001" name="J. Bacteriol.">
        <title>Genome sequence and comparative analysis of the solvent-producing bacterium Clostridium acetobutylicum.</title>
        <authorList>
            <person name="Nolling J."/>
            <person name="Breton G."/>
            <person name="Omelchenko M.V."/>
            <person name="Makarova K.S."/>
            <person name="Zeng Q."/>
            <person name="Gibson R."/>
            <person name="Lee H.M."/>
            <person name="Dubois J."/>
            <person name="Qiu D."/>
            <person name="Hitti J."/>
            <person name="Wolf Y.I."/>
            <person name="Tatusov R.L."/>
            <person name="Sabathe F."/>
            <person name="Doucette-Stamm L."/>
            <person name="Soucaille P."/>
            <person name="Daly M.J."/>
            <person name="Bennett G.N."/>
            <person name="Koonin E.V."/>
            <person name="Smith D.R."/>
        </authorList>
    </citation>
    <scope>NUCLEOTIDE SEQUENCE [LARGE SCALE GENOMIC DNA]</scope>
    <source>
        <strain evidence="2">ATCC 824 / DSM 792 / JCM 1419 / LMG 5710 / VKM B-1787</strain>
    </source>
</reference>
<protein>
    <submittedName>
        <fullName evidence="1">Uncharacterized protein</fullName>
    </submittedName>
</protein>
<dbReference type="EMBL" id="AE001437">
    <property type="protein sequence ID" value="AAK79628.1"/>
    <property type="molecule type" value="Genomic_DNA"/>
</dbReference>
<dbReference type="eggNOG" id="ENOG5032R2I">
    <property type="taxonomic scope" value="Bacteria"/>
</dbReference>
<proteinExistence type="predicted"/>
<dbReference type="HOGENOM" id="CLU_104502_0_0_9"/>
<sequence length="165" mass="19402">MSRLKQEDFYYGSVLSKILNNPNERVNFALISGNKDRRIYDLEIGGKPFQLFIKYRTNKITTKHDNYSTWEFNITKNDRKEIRSCMHNMSSPLLAFLCGLPSFLGSEIALLTKADMDKTDIVNKSSITISRKKNEHEFSIYMDRNKDNLFKIRTERFHELFGKDT</sequence>
<evidence type="ECO:0000313" key="2">
    <source>
        <dbReference type="Proteomes" id="UP000000814"/>
    </source>
</evidence>
<dbReference type="STRING" id="272562.CA_C1662"/>
<dbReference type="Proteomes" id="UP000000814">
    <property type="component" value="Chromosome"/>
</dbReference>
<dbReference type="OrthoDB" id="2083716at2"/>
<dbReference type="AlphaFoldDB" id="Q97IH9"/>
<dbReference type="RefSeq" id="WP_010964969.1">
    <property type="nucleotide sequence ID" value="NC_003030.1"/>
</dbReference>
<keyword evidence="2" id="KW-1185">Reference proteome</keyword>
<organism evidence="1 2">
    <name type="scientific">Clostridium acetobutylicum (strain ATCC 824 / DSM 792 / JCM 1419 / IAM 19013 / LMG 5710 / NBRC 13948 / NRRL B-527 / VKM B-1787 / 2291 / W)</name>
    <dbReference type="NCBI Taxonomy" id="272562"/>
    <lineage>
        <taxon>Bacteria</taxon>
        <taxon>Bacillati</taxon>
        <taxon>Bacillota</taxon>
        <taxon>Clostridia</taxon>
        <taxon>Eubacteriales</taxon>
        <taxon>Clostridiaceae</taxon>
        <taxon>Clostridium</taxon>
    </lineage>
</organism>
<accession>Q97IH9</accession>
<dbReference type="GeneID" id="44998157"/>
<dbReference type="PIR" id="A97105">
    <property type="entry name" value="A97105"/>
</dbReference>
<evidence type="ECO:0000313" key="1">
    <source>
        <dbReference type="EMBL" id="AAK79628.1"/>
    </source>
</evidence>
<gene>
    <name evidence="1" type="ordered locus">CA_C1662</name>
</gene>
<dbReference type="PATRIC" id="fig|272562.8.peg.1865"/>
<name>Q97IH9_CLOAB</name>